<dbReference type="InterPro" id="IPR050109">
    <property type="entry name" value="HTH-type_TetR-like_transc_reg"/>
</dbReference>
<dbReference type="RefSeq" id="WP_098062314.1">
    <property type="nucleotide sequence ID" value="NZ_PDEP01000007.1"/>
</dbReference>
<dbReference type="GO" id="GO:0003700">
    <property type="term" value="F:DNA-binding transcription factor activity"/>
    <property type="evidence" value="ECO:0007669"/>
    <property type="project" value="TreeGrafter"/>
</dbReference>
<keyword evidence="1" id="KW-0805">Transcription regulation</keyword>
<dbReference type="EMBL" id="PDEP01000007">
    <property type="protein sequence ID" value="PEN06788.1"/>
    <property type="molecule type" value="Genomic_DNA"/>
</dbReference>
<name>A0A2H3NL91_9BACT</name>
<evidence type="ECO:0000256" key="3">
    <source>
        <dbReference type="ARBA" id="ARBA00023163"/>
    </source>
</evidence>
<dbReference type="AlphaFoldDB" id="A0A2H3NL91"/>
<gene>
    <name evidence="6" type="ORF">CRI93_09120</name>
</gene>
<keyword evidence="3" id="KW-0804">Transcription</keyword>
<accession>A0A2H3NL91</accession>
<dbReference type="PROSITE" id="PS50977">
    <property type="entry name" value="HTH_TETR_2"/>
    <property type="match status" value="1"/>
</dbReference>
<dbReference type="InterPro" id="IPR001647">
    <property type="entry name" value="HTH_TetR"/>
</dbReference>
<keyword evidence="7" id="KW-1185">Reference proteome</keyword>
<dbReference type="SUPFAM" id="SSF48498">
    <property type="entry name" value="Tetracyclin repressor-like, C-terminal domain"/>
    <property type="match status" value="1"/>
</dbReference>
<dbReference type="GO" id="GO:0000976">
    <property type="term" value="F:transcription cis-regulatory region binding"/>
    <property type="evidence" value="ECO:0007669"/>
    <property type="project" value="TreeGrafter"/>
</dbReference>
<evidence type="ECO:0000259" key="5">
    <source>
        <dbReference type="PROSITE" id="PS50977"/>
    </source>
</evidence>
<dbReference type="SUPFAM" id="SSF46689">
    <property type="entry name" value="Homeodomain-like"/>
    <property type="match status" value="1"/>
</dbReference>
<dbReference type="PRINTS" id="PR00455">
    <property type="entry name" value="HTHTETR"/>
</dbReference>
<feature type="domain" description="HTH tetR-type" evidence="5">
    <location>
        <begin position="9"/>
        <end position="69"/>
    </location>
</feature>
<dbReference type="OrthoDB" id="594604at2"/>
<dbReference type="InterPro" id="IPR009057">
    <property type="entry name" value="Homeodomain-like_sf"/>
</dbReference>
<sequence length="203" mass="23280">MSDVPTSNGDLRRLILDTTRRLLVKEGYHNLSMRKIAQSINYSATSIYLHFESKDALLHALIDEGMQQLYDAFTSIVGQFPDRPVKRLRALCEQFITFGLDNPEYYEIMFQLRPEQMERYPAEKYRRARRNLDTIAEALAEGADEGVFEVADARVSASTIWASLHGTVSLLLAERVDIRIDQNDFIETAIRQTLRSYTTRAVA</sequence>
<dbReference type="PANTHER" id="PTHR30055">
    <property type="entry name" value="HTH-TYPE TRANSCRIPTIONAL REGULATOR RUTR"/>
    <property type="match status" value="1"/>
</dbReference>
<proteinExistence type="predicted"/>
<evidence type="ECO:0000256" key="1">
    <source>
        <dbReference type="ARBA" id="ARBA00023015"/>
    </source>
</evidence>
<evidence type="ECO:0000256" key="4">
    <source>
        <dbReference type="PROSITE-ProRule" id="PRU00335"/>
    </source>
</evidence>
<organism evidence="6 7">
    <name type="scientific">Longimonas halophila</name>
    <dbReference type="NCBI Taxonomy" id="1469170"/>
    <lineage>
        <taxon>Bacteria</taxon>
        <taxon>Pseudomonadati</taxon>
        <taxon>Rhodothermota</taxon>
        <taxon>Rhodothermia</taxon>
        <taxon>Rhodothermales</taxon>
        <taxon>Salisaetaceae</taxon>
        <taxon>Longimonas</taxon>
    </lineage>
</organism>
<dbReference type="Pfam" id="PF00440">
    <property type="entry name" value="TetR_N"/>
    <property type="match status" value="1"/>
</dbReference>
<keyword evidence="2 4" id="KW-0238">DNA-binding</keyword>
<dbReference type="InterPro" id="IPR036271">
    <property type="entry name" value="Tet_transcr_reg_TetR-rel_C_sf"/>
</dbReference>
<evidence type="ECO:0000313" key="7">
    <source>
        <dbReference type="Proteomes" id="UP000221024"/>
    </source>
</evidence>
<dbReference type="PANTHER" id="PTHR30055:SF212">
    <property type="entry name" value="TETR-FAMILY FAMILY TRANSCRIPTIONAL REGULATOR"/>
    <property type="match status" value="1"/>
</dbReference>
<evidence type="ECO:0000256" key="2">
    <source>
        <dbReference type="ARBA" id="ARBA00023125"/>
    </source>
</evidence>
<feature type="DNA-binding region" description="H-T-H motif" evidence="4">
    <location>
        <begin position="32"/>
        <end position="51"/>
    </location>
</feature>
<dbReference type="Gene3D" id="1.10.357.10">
    <property type="entry name" value="Tetracycline Repressor, domain 2"/>
    <property type="match status" value="1"/>
</dbReference>
<dbReference type="InterPro" id="IPR025996">
    <property type="entry name" value="MT1864/Rv1816-like_C"/>
</dbReference>
<dbReference type="Pfam" id="PF13305">
    <property type="entry name" value="TetR_C_33"/>
    <property type="match status" value="1"/>
</dbReference>
<protein>
    <submittedName>
        <fullName evidence="6">TetR family transcriptional regulator</fullName>
    </submittedName>
</protein>
<reference evidence="6 7" key="1">
    <citation type="submission" date="2017-10" db="EMBL/GenBank/DDBJ databases">
        <title>Draft genome of Longimonas halophila.</title>
        <authorList>
            <person name="Goh K.M."/>
            <person name="Shamsir M.S."/>
            <person name="Lim S.W."/>
        </authorList>
    </citation>
    <scope>NUCLEOTIDE SEQUENCE [LARGE SCALE GENOMIC DNA]</scope>
    <source>
        <strain evidence="6 7">KCTC 42399</strain>
    </source>
</reference>
<dbReference type="Proteomes" id="UP000221024">
    <property type="component" value="Unassembled WGS sequence"/>
</dbReference>
<evidence type="ECO:0000313" key="6">
    <source>
        <dbReference type="EMBL" id="PEN06788.1"/>
    </source>
</evidence>
<comment type="caution">
    <text evidence="6">The sequence shown here is derived from an EMBL/GenBank/DDBJ whole genome shotgun (WGS) entry which is preliminary data.</text>
</comment>